<evidence type="ECO:0000313" key="4">
    <source>
        <dbReference type="Proteomes" id="UP000193719"/>
    </source>
</evidence>
<feature type="region of interest" description="Disordered" evidence="2">
    <location>
        <begin position="192"/>
        <end position="216"/>
    </location>
</feature>
<dbReference type="EMBL" id="MCFH01000001">
    <property type="protein sequence ID" value="ORX60806.1"/>
    <property type="molecule type" value="Genomic_DNA"/>
</dbReference>
<evidence type="ECO:0000313" key="3">
    <source>
        <dbReference type="EMBL" id="ORX60806.1"/>
    </source>
</evidence>
<keyword evidence="4" id="KW-1185">Reference proteome</keyword>
<reference evidence="3 4" key="2">
    <citation type="submission" date="2016-08" db="EMBL/GenBank/DDBJ databases">
        <title>Pervasive Adenine N6-methylation of Active Genes in Fungi.</title>
        <authorList>
            <consortium name="DOE Joint Genome Institute"/>
            <person name="Mondo S.J."/>
            <person name="Dannebaum R.O."/>
            <person name="Kuo R.C."/>
            <person name="Labutti K."/>
            <person name="Haridas S."/>
            <person name="Kuo A."/>
            <person name="Salamov A."/>
            <person name="Ahrendt S.R."/>
            <person name="Lipzen A."/>
            <person name="Sullivan W."/>
            <person name="Andreopoulos W.B."/>
            <person name="Clum A."/>
            <person name="Lindquist E."/>
            <person name="Daum C."/>
            <person name="Ramamoorthy G.K."/>
            <person name="Gryganskyi A."/>
            <person name="Culley D."/>
            <person name="Magnuson J.K."/>
            <person name="James T.Y."/>
            <person name="O'Malley M.A."/>
            <person name="Stajich J.E."/>
            <person name="Spatafora J.W."/>
            <person name="Visel A."/>
            <person name="Grigoriev I.V."/>
        </authorList>
    </citation>
    <scope>NUCLEOTIDE SEQUENCE [LARGE SCALE GENOMIC DNA]</scope>
    <source>
        <strain evidence="4">finn</strain>
    </source>
</reference>
<evidence type="ECO:0000256" key="2">
    <source>
        <dbReference type="SAM" id="MobiDB-lite"/>
    </source>
</evidence>
<name>A0A1Y1VN05_9FUNG</name>
<dbReference type="AlphaFoldDB" id="A0A1Y1VN05"/>
<keyword evidence="1" id="KW-0175">Coiled coil</keyword>
<sequence>MTKTPIIKYLLQQILNKNFDVTKASYHLLLRLSNSDTLANNFIKEWGSMHVSSVMKNKNIDLLFPVVLLIKKLLIKGKLNKKNDSVNSNSILKVFQTMREKKRKESGNNTDYNIVTKKLENEISEFHSEVYVLDNLEKPAEIPVSTNKLDENENEDETELLQLEDKFQNKQSEEEDIKEEEIDISKLMELKKQEEEEKEREREREREREYQKEKRKDGMLKKYNIEKNDEEQIDYTKLDDIYIDDEYNKINKNSNDDISNLTKENKTFNQKIDEIRKKIIDK</sequence>
<reference evidence="3 4" key="1">
    <citation type="submission" date="2016-08" db="EMBL/GenBank/DDBJ databases">
        <title>Genomes of anaerobic fungi encode conserved fungal cellulosomes for biomass hydrolysis.</title>
        <authorList>
            <consortium name="DOE Joint Genome Institute"/>
            <person name="Haitjema C.H."/>
            <person name="Gilmore S.P."/>
            <person name="Henske J.K."/>
            <person name="Solomon K.V."/>
            <person name="De Groot R."/>
            <person name="Kuo A."/>
            <person name="Mondo S.J."/>
            <person name="Salamov A.A."/>
            <person name="Labutti K."/>
            <person name="Zhao Z."/>
            <person name="Chiniquy J."/>
            <person name="Barry K."/>
            <person name="Brewer H.M."/>
            <person name="Purvine S.O."/>
            <person name="Wright A.T."/>
            <person name="Boxma B."/>
            <person name="Van Alen T."/>
            <person name="Hackstein J.H."/>
            <person name="Baker S.E."/>
            <person name="Grigoriev I.V."/>
            <person name="O'Malley M.A."/>
        </authorList>
    </citation>
    <scope>NUCLEOTIDE SEQUENCE [LARGE SCALE GENOMIC DNA]</scope>
    <source>
        <strain evidence="4">finn</strain>
    </source>
</reference>
<protein>
    <submittedName>
        <fullName evidence="3">Uncharacterized protein</fullName>
    </submittedName>
</protein>
<feature type="non-terminal residue" evidence="3">
    <location>
        <position position="282"/>
    </location>
</feature>
<evidence type="ECO:0000256" key="1">
    <source>
        <dbReference type="SAM" id="Coils"/>
    </source>
</evidence>
<organism evidence="3 4">
    <name type="scientific">Piromyces finnis</name>
    <dbReference type="NCBI Taxonomy" id="1754191"/>
    <lineage>
        <taxon>Eukaryota</taxon>
        <taxon>Fungi</taxon>
        <taxon>Fungi incertae sedis</taxon>
        <taxon>Chytridiomycota</taxon>
        <taxon>Chytridiomycota incertae sedis</taxon>
        <taxon>Neocallimastigomycetes</taxon>
        <taxon>Neocallimastigales</taxon>
        <taxon>Neocallimastigaceae</taxon>
        <taxon>Piromyces</taxon>
    </lineage>
</organism>
<accession>A0A1Y1VN05</accession>
<feature type="coiled-coil region" evidence="1">
    <location>
        <begin position="251"/>
        <end position="278"/>
    </location>
</feature>
<gene>
    <name evidence="3" type="ORF">BCR36DRAFT_340662</name>
</gene>
<proteinExistence type="predicted"/>
<comment type="caution">
    <text evidence="3">The sequence shown here is derived from an EMBL/GenBank/DDBJ whole genome shotgun (WGS) entry which is preliminary data.</text>
</comment>
<dbReference type="Proteomes" id="UP000193719">
    <property type="component" value="Unassembled WGS sequence"/>
</dbReference>